<dbReference type="Proteomes" id="UP000287651">
    <property type="component" value="Unassembled WGS sequence"/>
</dbReference>
<dbReference type="AlphaFoldDB" id="A0A427B358"/>
<comment type="caution">
    <text evidence="1">The sequence shown here is derived from an EMBL/GenBank/DDBJ whole genome shotgun (WGS) entry which is preliminary data.</text>
</comment>
<sequence>MRVPQHLPNRRGYPSRDRYGNSRCSSCCSRTRKEVLWSRGGSPQGVFGARVGGDARFVVRKSRGHGRHVSGIAIEYSRWSAEACSPDLSLGLGNTEKIHCFCCDFGGNRKKIEFYAGGVVVLGF</sequence>
<proteinExistence type="predicted"/>
<name>A0A427B358_ENSVE</name>
<dbReference type="EMBL" id="AMZH03000599">
    <property type="protein sequence ID" value="RRT82919.1"/>
    <property type="molecule type" value="Genomic_DNA"/>
</dbReference>
<evidence type="ECO:0000313" key="1">
    <source>
        <dbReference type="EMBL" id="RRT82919.1"/>
    </source>
</evidence>
<protein>
    <submittedName>
        <fullName evidence="1">Uncharacterized protein</fullName>
    </submittedName>
</protein>
<organism evidence="1 2">
    <name type="scientific">Ensete ventricosum</name>
    <name type="common">Abyssinian banana</name>
    <name type="synonym">Musa ensete</name>
    <dbReference type="NCBI Taxonomy" id="4639"/>
    <lineage>
        <taxon>Eukaryota</taxon>
        <taxon>Viridiplantae</taxon>
        <taxon>Streptophyta</taxon>
        <taxon>Embryophyta</taxon>
        <taxon>Tracheophyta</taxon>
        <taxon>Spermatophyta</taxon>
        <taxon>Magnoliopsida</taxon>
        <taxon>Liliopsida</taxon>
        <taxon>Zingiberales</taxon>
        <taxon>Musaceae</taxon>
        <taxon>Ensete</taxon>
    </lineage>
</organism>
<accession>A0A427B358</accession>
<reference evidence="1 2" key="1">
    <citation type="journal article" date="2014" name="Agronomy (Basel)">
        <title>A Draft Genome Sequence for Ensete ventricosum, the Drought-Tolerant Tree Against Hunger.</title>
        <authorList>
            <person name="Harrison J."/>
            <person name="Moore K.A."/>
            <person name="Paszkiewicz K."/>
            <person name="Jones T."/>
            <person name="Grant M."/>
            <person name="Ambacheew D."/>
            <person name="Muzemil S."/>
            <person name="Studholme D.J."/>
        </authorList>
    </citation>
    <scope>NUCLEOTIDE SEQUENCE [LARGE SCALE GENOMIC DNA]</scope>
</reference>
<gene>
    <name evidence="1" type="ORF">B296_00017979</name>
</gene>
<evidence type="ECO:0000313" key="2">
    <source>
        <dbReference type="Proteomes" id="UP000287651"/>
    </source>
</evidence>